<feature type="domain" description="Thioredoxin" evidence="12">
    <location>
        <begin position="8"/>
        <end position="131"/>
    </location>
</feature>
<evidence type="ECO:0000313" key="13">
    <source>
        <dbReference type="EMBL" id="CAI9294161.1"/>
    </source>
</evidence>
<feature type="signal peptide" evidence="11">
    <location>
        <begin position="1"/>
        <end position="23"/>
    </location>
</feature>
<evidence type="ECO:0000313" key="14">
    <source>
        <dbReference type="Proteomes" id="UP001177003"/>
    </source>
</evidence>
<evidence type="ECO:0000256" key="6">
    <source>
        <dbReference type="ARBA" id="ARBA00023157"/>
    </source>
</evidence>
<dbReference type="GO" id="GO:0006457">
    <property type="term" value="P:protein folding"/>
    <property type="evidence" value="ECO:0007669"/>
    <property type="project" value="TreeGrafter"/>
</dbReference>
<dbReference type="Pfam" id="PF07749">
    <property type="entry name" value="ERp29"/>
    <property type="match status" value="1"/>
</dbReference>
<dbReference type="PANTHER" id="PTHR45672:SF19">
    <property type="entry name" value="PROTEIN DISULFIDE-ISOMERASE LIKE 2-1"/>
    <property type="match status" value="1"/>
</dbReference>
<dbReference type="InterPro" id="IPR017937">
    <property type="entry name" value="Thioredoxin_CS"/>
</dbReference>
<evidence type="ECO:0000256" key="7">
    <source>
        <dbReference type="ARBA" id="ARBA00023235"/>
    </source>
</evidence>
<accession>A0AA36EF47</accession>
<dbReference type="EMBL" id="OX465083">
    <property type="protein sequence ID" value="CAI9294161.1"/>
    <property type="molecule type" value="Genomic_DNA"/>
</dbReference>
<dbReference type="PROSITE" id="PS00194">
    <property type="entry name" value="THIOREDOXIN_1"/>
    <property type="match status" value="2"/>
</dbReference>
<dbReference type="Gene3D" id="3.40.30.10">
    <property type="entry name" value="Glutaredoxin"/>
    <property type="match status" value="2"/>
</dbReference>
<dbReference type="PROSITE" id="PS51352">
    <property type="entry name" value="THIOREDOXIN_2"/>
    <property type="match status" value="2"/>
</dbReference>
<proteinExistence type="inferred from homology"/>
<dbReference type="CDD" id="cd02998">
    <property type="entry name" value="PDI_a_ERp38"/>
    <property type="match status" value="1"/>
</dbReference>
<keyword evidence="4 11" id="KW-0732">Signal</keyword>
<dbReference type="InterPro" id="IPR005788">
    <property type="entry name" value="PDI_thioredoxin-like_dom"/>
</dbReference>
<dbReference type="EC" id="5.3.4.1" evidence="3"/>
<dbReference type="GO" id="GO:0003756">
    <property type="term" value="F:protein disulfide isomerase activity"/>
    <property type="evidence" value="ECO:0007669"/>
    <property type="project" value="UniProtKB-EC"/>
</dbReference>
<sequence>MARSPIHFTLATLALFFISSAVAEFLTLTQDNFEKEVGQDRDALVEFYAPWCGHCKKIAPEFERVGNGFKKAKSVLIGKVDCDEHKDVCTKYDVTSYPTIKYFPKGSLEPKLYDGERTAEKFADYVNSQAGTFVKVSAVGSNVVALTSYNFNKIVMDKTKHVLVEFYAPWCGYCQNVAPIYESLGDAFKNEDDIVIASINADIHKRPAERYNVESIPKLIFFSKDNKDGEDFQGKPTLESLLNFVNDKCGTSRDGEGQLTSNAGIIEMLDVLVKEFKSAAGEDDKQEVYAKIEEEAANLNGSLARYGKIYIKAAHSYMVKGADYAKNEIQRIERLLSKSISSVKADEFTLKKNILSAFT</sequence>
<evidence type="ECO:0000256" key="2">
    <source>
        <dbReference type="ARBA" id="ARBA00006347"/>
    </source>
</evidence>
<keyword evidence="5" id="KW-0677">Repeat</keyword>
<gene>
    <name evidence="13" type="ORF">LSALG_LOCUS33150</name>
</gene>
<dbReference type="PRINTS" id="PR00421">
    <property type="entry name" value="THIOREDOXIN"/>
</dbReference>
<feature type="domain" description="Thioredoxin" evidence="12">
    <location>
        <begin position="134"/>
        <end position="250"/>
    </location>
</feature>
<evidence type="ECO:0000256" key="3">
    <source>
        <dbReference type="ARBA" id="ARBA00012723"/>
    </source>
</evidence>
<keyword evidence="6" id="KW-1015">Disulfide bond</keyword>
<evidence type="ECO:0000256" key="9">
    <source>
        <dbReference type="ARBA" id="ARBA00080925"/>
    </source>
</evidence>
<evidence type="ECO:0000259" key="12">
    <source>
        <dbReference type="PROSITE" id="PS51352"/>
    </source>
</evidence>
<dbReference type="InterPro" id="IPR036356">
    <property type="entry name" value="ERp29_C_sf"/>
</dbReference>
<dbReference type="PANTHER" id="PTHR45672">
    <property type="entry name" value="PROTEIN DISULFIDE-ISOMERASE C17H9.14C-RELATED"/>
    <property type="match status" value="1"/>
</dbReference>
<dbReference type="AlphaFoldDB" id="A0AA36EF47"/>
<dbReference type="FunFam" id="3.40.30.10:FF:000032">
    <property type="entry name" value="Protein disulfide-isomerase A6 homolog"/>
    <property type="match status" value="1"/>
</dbReference>
<keyword evidence="7" id="KW-0413">Isomerase</keyword>
<dbReference type="CDD" id="cd00238">
    <property type="entry name" value="ERp29c"/>
    <property type="match status" value="1"/>
</dbReference>
<dbReference type="SUPFAM" id="SSF52833">
    <property type="entry name" value="Thioredoxin-like"/>
    <property type="match status" value="2"/>
</dbReference>
<dbReference type="SUPFAM" id="SSF47933">
    <property type="entry name" value="ERP29 C domain-like"/>
    <property type="match status" value="1"/>
</dbReference>
<dbReference type="Gene3D" id="1.20.1150.12">
    <property type="entry name" value="Endoplasmic reticulum resident protein 29, C-terminal domain"/>
    <property type="match status" value="1"/>
</dbReference>
<dbReference type="InterPro" id="IPR036249">
    <property type="entry name" value="Thioredoxin-like_sf"/>
</dbReference>
<evidence type="ECO:0000256" key="1">
    <source>
        <dbReference type="ARBA" id="ARBA00001182"/>
    </source>
</evidence>
<reference evidence="13" key="1">
    <citation type="submission" date="2023-04" db="EMBL/GenBank/DDBJ databases">
        <authorList>
            <person name="Vijverberg K."/>
            <person name="Xiong W."/>
            <person name="Schranz E."/>
        </authorList>
    </citation>
    <scope>NUCLEOTIDE SEQUENCE</scope>
</reference>
<dbReference type="NCBIfam" id="TIGR01126">
    <property type="entry name" value="pdi_dom"/>
    <property type="match status" value="1"/>
</dbReference>
<name>A0AA36EF47_LACSI</name>
<evidence type="ECO:0000256" key="5">
    <source>
        <dbReference type="ARBA" id="ARBA00022737"/>
    </source>
</evidence>
<dbReference type="InterPro" id="IPR011679">
    <property type="entry name" value="ERp29_C"/>
</dbReference>
<dbReference type="GO" id="GO:0005783">
    <property type="term" value="C:endoplasmic reticulum"/>
    <property type="evidence" value="ECO:0007669"/>
    <property type="project" value="InterPro"/>
</dbReference>
<organism evidence="13 14">
    <name type="scientific">Lactuca saligna</name>
    <name type="common">Willowleaf lettuce</name>
    <dbReference type="NCBI Taxonomy" id="75948"/>
    <lineage>
        <taxon>Eukaryota</taxon>
        <taxon>Viridiplantae</taxon>
        <taxon>Streptophyta</taxon>
        <taxon>Embryophyta</taxon>
        <taxon>Tracheophyta</taxon>
        <taxon>Spermatophyta</taxon>
        <taxon>Magnoliopsida</taxon>
        <taxon>eudicotyledons</taxon>
        <taxon>Gunneridae</taxon>
        <taxon>Pentapetalae</taxon>
        <taxon>asterids</taxon>
        <taxon>campanulids</taxon>
        <taxon>Asterales</taxon>
        <taxon>Asteraceae</taxon>
        <taxon>Cichorioideae</taxon>
        <taxon>Cichorieae</taxon>
        <taxon>Lactucinae</taxon>
        <taxon>Lactuca</taxon>
    </lineage>
</organism>
<comment type="similarity">
    <text evidence="2 10">Belongs to the protein disulfide isomerase family.</text>
</comment>
<protein>
    <recommendedName>
        <fullName evidence="3">protein disulfide-isomerase</fullName>
        <ecNumber evidence="3">5.3.4.1</ecNumber>
    </recommendedName>
    <alternativeName>
        <fullName evidence="9">P5</fullName>
    </alternativeName>
</protein>
<dbReference type="Pfam" id="PF00085">
    <property type="entry name" value="Thioredoxin"/>
    <property type="match status" value="2"/>
</dbReference>
<keyword evidence="8" id="KW-0676">Redox-active center</keyword>
<evidence type="ECO:0000256" key="8">
    <source>
        <dbReference type="ARBA" id="ARBA00023284"/>
    </source>
</evidence>
<comment type="catalytic activity">
    <reaction evidence="1">
        <text>Catalyzes the rearrangement of -S-S- bonds in proteins.</text>
        <dbReference type="EC" id="5.3.4.1"/>
    </reaction>
</comment>
<dbReference type="InterPro" id="IPR051063">
    <property type="entry name" value="PDI"/>
</dbReference>
<evidence type="ECO:0000256" key="4">
    <source>
        <dbReference type="ARBA" id="ARBA00022729"/>
    </source>
</evidence>
<evidence type="ECO:0000256" key="11">
    <source>
        <dbReference type="SAM" id="SignalP"/>
    </source>
</evidence>
<dbReference type="Proteomes" id="UP001177003">
    <property type="component" value="Chromosome 7"/>
</dbReference>
<evidence type="ECO:0000256" key="10">
    <source>
        <dbReference type="RuleBase" id="RU004208"/>
    </source>
</evidence>
<dbReference type="InterPro" id="IPR013766">
    <property type="entry name" value="Thioredoxin_domain"/>
</dbReference>
<feature type="chain" id="PRO_5041332316" description="protein disulfide-isomerase" evidence="11">
    <location>
        <begin position="24"/>
        <end position="359"/>
    </location>
</feature>
<keyword evidence="14" id="KW-1185">Reference proteome</keyword>